<dbReference type="EMBL" id="FMZW01000003">
    <property type="protein sequence ID" value="SDC57711.1"/>
    <property type="molecule type" value="Genomic_DNA"/>
</dbReference>
<gene>
    <name evidence="2" type="ORF">SAMN05216337_1003341</name>
</gene>
<feature type="compositionally biased region" description="Basic residues" evidence="1">
    <location>
        <begin position="192"/>
        <end position="211"/>
    </location>
</feature>
<sequence length="304" mass="34429">MANVCASRNRHAEARASHSQANFGPNARSAHPGKRLRRSNPTAPSTIRLIASDASHAELSRIIRCHCWIKNEFASHHGRLPVGGRRTGHARQLAPTSLQRMGIPQCPRIAAHREHRARRGAGAAVLCAALSRRRQLRQPARRDRRRRRGAARQPHRWHRRVASRTGRVRMVRPRPDARYPAPDLLRQQVGRRNARRHPRRSRQARPRRAGHALHPGDGGLGLWRQLYGAASARHERRHPLRRGLHGARRRCHELPALDRLGAARSGSSAEQSARLSAHAAAERRTAWRDLPLRLDQHRCARLGL</sequence>
<proteinExistence type="predicted"/>
<name>A0A1G6MQH4_9BRAD</name>
<accession>A0A1G6MQH4</accession>
<organism evidence="2 3">
    <name type="scientific">Bradyrhizobium brasilense</name>
    <dbReference type="NCBI Taxonomy" id="1419277"/>
    <lineage>
        <taxon>Bacteria</taxon>
        <taxon>Pseudomonadati</taxon>
        <taxon>Pseudomonadota</taxon>
        <taxon>Alphaproteobacteria</taxon>
        <taxon>Hyphomicrobiales</taxon>
        <taxon>Nitrobacteraceae</taxon>
        <taxon>Bradyrhizobium</taxon>
    </lineage>
</organism>
<reference evidence="2 3" key="1">
    <citation type="submission" date="2016-10" db="EMBL/GenBank/DDBJ databases">
        <authorList>
            <person name="de Groot N.N."/>
        </authorList>
    </citation>
    <scope>NUCLEOTIDE SEQUENCE [LARGE SCALE GENOMIC DNA]</scope>
    <source>
        <strain evidence="2 3">R5</strain>
    </source>
</reference>
<feature type="region of interest" description="Disordered" evidence="1">
    <location>
        <begin position="134"/>
        <end position="216"/>
    </location>
</feature>
<feature type="region of interest" description="Disordered" evidence="1">
    <location>
        <begin position="1"/>
        <end position="44"/>
    </location>
</feature>
<evidence type="ECO:0000313" key="2">
    <source>
        <dbReference type="EMBL" id="SDC57711.1"/>
    </source>
</evidence>
<evidence type="ECO:0000256" key="1">
    <source>
        <dbReference type="SAM" id="MobiDB-lite"/>
    </source>
</evidence>
<evidence type="ECO:0000313" key="3">
    <source>
        <dbReference type="Proteomes" id="UP000199245"/>
    </source>
</evidence>
<protein>
    <submittedName>
        <fullName evidence="2">Uncharacterized protein</fullName>
    </submittedName>
</protein>
<feature type="compositionally biased region" description="Basic residues" evidence="1">
    <location>
        <begin position="142"/>
        <end position="172"/>
    </location>
</feature>
<dbReference type="Proteomes" id="UP000199245">
    <property type="component" value="Unassembled WGS sequence"/>
</dbReference>
<dbReference type="AlphaFoldDB" id="A0A1G6MQH4"/>